<dbReference type="InterPro" id="IPR050679">
    <property type="entry name" value="Bact_HTH_transcr_reg"/>
</dbReference>
<dbReference type="Gene3D" id="3.40.1410.10">
    <property type="entry name" value="Chorismate lyase-like"/>
    <property type="match status" value="1"/>
</dbReference>
<dbReference type="Pfam" id="PF07702">
    <property type="entry name" value="UTRA"/>
    <property type="match status" value="1"/>
</dbReference>
<keyword evidence="1" id="KW-0805">Transcription regulation</keyword>
<accession>A0ABS1Q0P6</accession>
<dbReference type="SMART" id="SM00345">
    <property type="entry name" value="HTH_GNTR"/>
    <property type="match status" value="1"/>
</dbReference>
<dbReference type="InterPro" id="IPR028978">
    <property type="entry name" value="Chorismate_lyase_/UTRA_dom_sf"/>
</dbReference>
<feature type="domain" description="HTH gntR-type" evidence="4">
    <location>
        <begin position="6"/>
        <end position="72"/>
    </location>
</feature>
<dbReference type="InterPro" id="IPR011663">
    <property type="entry name" value="UTRA"/>
</dbReference>
<name>A0ABS1Q0P6_9ACTN</name>
<dbReference type="PANTHER" id="PTHR44846">
    <property type="entry name" value="MANNOSYL-D-GLYCERATE TRANSPORT/METABOLISM SYSTEM REPRESSOR MNGR-RELATED"/>
    <property type="match status" value="1"/>
</dbReference>
<reference evidence="5 6" key="1">
    <citation type="submission" date="2021-01" db="EMBL/GenBank/DDBJ databases">
        <title>WGS of actinomycetes isolated from Thailand.</title>
        <authorList>
            <person name="Thawai C."/>
        </authorList>
    </citation>
    <scope>NUCLEOTIDE SEQUENCE [LARGE SCALE GENOMIC DNA]</scope>
    <source>
        <strain evidence="5 6">CA3R110</strain>
    </source>
</reference>
<dbReference type="InterPro" id="IPR036390">
    <property type="entry name" value="WH_DNA-bd_sf"/>
</dbReference>
<dbReference type="Pfam" id="PF00392">
    <property type="entry name" value="GntR"/>
    <property type="match status" value="1"/>
</dbReference>
<dbReference type="RefSeq" id="WP_201855993.1">
    <property type="nucleotide sequence ID" value="NZ_JAERRG010000021.1"/>
</dbReference>
<evidence type="ECO:0000256" key="2">
    <source>
        <dbReference type="ARBA" id="ARBA00023125"/>
    </source>
</evidence>
<proteinExistence type="predicted"/>
<evidence type="ECO:0000256" key="3">
    <source>
        <dbReference type="ARBA" id="ARBA00023163"/>
    </source>
</evidence>
<gene>
    <name evidence="5" type="ORF">JK364_38190</name>
</gene>
<evidence type="ECO:0000313" key="6">
    <source>
        <dbReference type="Proteomes" id="UP000621510"/>
    </source>
</evidence>
<keyword evidence="3" id="KW-0804">Transcription</keyword>
<keyword evidence="2" id="KW-0238">DNA-binding</keyword>
<dbReference type="PROSITE" id="PS50949">
    <property type="entry name" value="HTH_GNTR"/>
    <property type="match status" value="1"/>
</dbReference>
<comment type="caution">
    <text evidence="5">The sequence shown here is derived from an EMBL/GenBank/DDBJ whole genome shotgun (WGS) entry which is preliminary data.</text>
</comment>
<dbReference type="SUPFAM" id="SSF46785">
    <property type="entry name" value="Winged helix' DNA-binding domain"/>
    <property type="match status" value="1"/>
</dbReference>
<dbReference type="EMBL" id="JAERRG010000021">
    <property type="protein sequence ID" value="MBL1118169.1"/>
    <property type="molecule type" value="Genomic_DNA"/>
</dbReference>
<dbReference type="CDD" id="cd07377">
    <property type="entry name" value="WHTH_GntR"/>
    <property type="match status" value="1"/>
</dbReference>
<dbReference type="InterPro" id="IPR036388">
    <property type="entry name" value="WH-like_DNA-bd_sf"/>
</dbReference>
<dbReference type="PRINTS" id="PR00035">
    <property type="entry name" value="HTHGNTR"/>
</dbReference>
<keyword evidence="6" id="KW-1185">Reference proteome</keyword>
<protein>
    <submittedName>
        <fullName evidence="5">GntR family transcriptional regulator</fullName>
    </submittedName>
</protein>
<organism evidence="5 6">
    <name type="scientific">Streptomyces endocoffeicus</name>
    <dbReference type="NCBI Taxonomy" id="2898945"/>
    <lineage>
        <taxon>Bacteria</taxon>
        <taxon>Bacillati</taxon>
        <taxon>Actinomycetota</taxon>
        <taxon>Actinomycetes</taxon>
        <taxon>Kitasatosporales</taxon>
        <taxon>Streptomycetaceae</taxon>
        <taxon>Streptomyces</taxon>
    </lineage>
</organism>
<dbReference type="Proteomes" id="UP000621510">
    <property type="component" value="Unassembled WGS sequence"/>
</dbReference>
<dbReference type="PANTHER" id="PTHR44846:SF1">
    <property type="entry name" value="MANNOSYL-D-GLYCERATE TRANSPORT_METABOLISM SYSTEM REPRESSOR MNGR-RELATED"/>
    <property type="match status" value="1"/>
</dbReference>
<sequence>MLNGAVPNYLALADLLETSIATMKGGDRLPSENELATLHGVSRVTTRAALQELERRHLVRRSKGSGTFVALRLVFTIRPDLPPSWSQTVRRAGGEPSVKSVDAVLAQPDPETRERLELGPSDKVVRLHRIGLVNGLVANTTLTSLPADLAPGFRDLLATGGSLHTILTSLGYHPQREWTRVDMQIPGEEIATDLELEGRPRVWGLTSLVVDGQDGRPLEFGRGWHRPDVFDMRMEYQNKRRTHRAGAPETRS</sequence>
<dbReference type="Gene3D" id="1.10.10.10">
    <property type="entry name" value="Winged helix-like DNA-binding domain superfamily/Winged helix DNA-binding domain"/>
    <property type="match status" value="1"/>
</dbReference>
<dbReference type="InterPro" id="IPR000524">
    <property type="entry name" value="Tscrpt_reg_HTH_GntR"/>
</dbReference>
<dbReference type="SUPFAM" id="SSF64288">
    <property type="entry name" value="Chorismate lyase-like"/>
    <property type="match status" value="1"/>
</dbReference>
<dbReference type="SMART" id="SM00866">
    <property type="entry name" value="UTRA"/>
    <property type="match status" value="1"/>
</dbReference>
<evidence type="ECO:0000256" key="1">
    <source>
        <dbReference type="ARBA" id="ARBA00023015"/>
    </source>
</evidence>
<evidence type="ECO:0000313" key="5">
    <source>
        <dbReference type="EMBL" id="MBL1118169.1"/>
    </source>
</evidence>
<evidence type="ECO:0000259" key="4">
    <source>
        <dbReference type="PROSITE" id="PS50949"/>
    </source>
</evidence>